<accession>A0A699L3F0</accession>
<organism evidence="1">
    <name type="scientific">Tanacetum cinerariifolium</name>
    <name type="common">Dalmatian daisy</name>
    <name type="synonym">Chrysanthemum cinerariifolium</name>
    <dbReference type="NCBI Taxonomy" id="118510"/>
    <lineage>
        <taxon>Eukaryota</taxon>
        <taxon>Viridiplantae</taxon>
        <taxon>Streptophyta</taxon>
        <taxon>Embryophyta</taxon>
        <taxon>Tracheophyta</taxon>
        <taxon>Spermatophyta</taxon>
        <taxon>Magnoliopsida</taxon>
        <taxon>eudicotyledons</taxon>
        <taxon>Gunneridae</taxon>
        <taxon>Pentapetalae</taxon>
        <taxon>asterids</taxon>
        <taxon>campanulids</taxon>
        <taxon>Asterales</taxon>
        <taxon>Asteraceae</taxon>
        <taxon>Asteroideae</taxon>
        <taxon>Anthemideae</taxon>
        <taxon>Anthemidinae</taxon>
        <taxon>Tanacetum</taxon>
    </lineage>
</organism>
<dbReference type="AlphaFoldDB" id="A0A699L3F0"/>
<evidence type="ECO:0000313" key="1">
    <source>
        <dbReference type="EMBL" id="GFB23715.1"/>
    </source>
</evidence>
<sequence length="258" mass="28417">DVLNYVFLASRLQSAGLQTKLLRHSGILAFGPTFNDALCVLNTSMEADILSNPTEIAASKLIKKLAYIYFTRTNNGKTYRCVLSYRLGVPLFSISKPCSACSRVFAEDIYGDHVVSCAGIIDIKHRYNDVYDTLVNICYRSGISAGDVCVDLTMSSPFTQTGMADFAPGRAVIDAAQRKRVKYEAKCATIGYGFLPFSFSSLGELEKDAVTLLKRIQKFSMAQDIRARTVVHIFNRIGFVVAKGVRAQIASRLPINVL</sequence>
<proteinExistence type="predicted"/>
<gene>
    <name evidence="1" type="ORF">Tci_695686</name>
</gene>
<dbReference type="EMBL" id="BKCJ010582328">
    <property type="protein sequence ID" value="GFB23715.1"/>
    <property type="molecule type" value="Genomic_DNA"/>
</dbReference>
<name>A0A699L3F0_TANCI</name>
<feature type="non-terminal residue" evidence="1">
    <location>
        <position position="1"/>
    </location>
</feature>
<dbReference type="PANTHER" id="PTHR48462">
    <property type="entry name" value="PROTEIN, PUTATIVE-RELATED"/>
    <property type="match status" value="1"/>
</dbReference>
<dbReference type="PANTHER" id="PTHR48462:SF1">
    <property type="entry name" value="PROTEIN, PUTATIVE-RELATED"/>
    <property type="match status" value="1"/>
</dbReference>
<protein>
    <submittedName>
        <fullName evidence="1">Uncharacterized protein</fullName>
    </submittedName>
</protein>
<reference evidence="1" key="1">
    <citation type="journal article" date="2019" name="Sci. Rep.">
        <title>Draft genome of Tanacetum cinerariifolium, the natural source of mosquito coil.</title>
        <authorList>
            <person name="Yamashiro T."/>
            <person name="Shiraishi A."/>
            <person name="Satake H."/>
            <person name="Nakayama K."/>
        </authorList>
    </citation>
    <scope>NUCLEOTIDE SEQUENCE</scope>
</reference>
<comment type="caution">
    <text evidence="1">The sequence shown here is derived from an EMBL/GenBank/DDBJ whole genome shotgun (WGS) entry which is preliminary data.</text>
</comment>